<evidence type="ECO:0000313" key="3">
    <source>
        <dbReference type="Proteomes" id="UP000504636"/>
    </source>
</evidence>
<accession>A0A6A6YAV7</accession>
<dbReference type="RefSeq" id="XP_033572108.1">
    <property type="nucleotide sequence ID" value="XM_033720867.1"/>
</dbReference>
<feature type="coiled-coil region" evidence="1">
    <location>
        <begin position="38"/>
        <end position="72"/>
    </location>
</feature>
<proteinExistence type="predicted"/>
<dbReference type="EMBL" id="MU003710">
    <property type="protein sequence ID" value="KAF2805144.1"/>
    <property type="molecule type" value="Genomic_DNA"/>
</dbReference>
<reference evidence="4" key="3">
    <citation type="submission" date="2025-04" db="UniProtKB">
        <authorList>
            <consortium name="RefSeq"/>
        </authorList>
    </citation>
    <scope>IDENTIFICATION</scope>
    <source>
        <strain evidence="4">CBS 304.34</strain>
    </source>
</reference>
<organism evidence="2">
    <name type="scientific">Mytilinidion resinicola</name>
    <dbReference type="NCBI Taxonomy" id="574789"/>
    <lineage>
        <taxon>Eukaryota</taxon>
        <taxon>Fungi</taxon>
        <taxon>Dikarya</taxon>
        <taxon>Ascomycota</taxon>
        <taxon>Pezizomycotina</taxon>
        <taxon>Dothideomycetes</taxon>
        <taxon>Pleosporomycetidae</taxon>
        <taxon>Mytilinidiales</taxon>
        <taxon>Mytilinidiaceae</taxon>
        <taxon>Mytilinidion</taxon>
    </lineage>
</organism>
<reference evidence="4" key="2">
    <citation type="submission" date="2020-04" db="EMBL/GenBank/DDBJ databases">
        <authorList>
            <consortium name="NCBI Genome Project"/>
        </authorList>
    </citation>
    <scope>NUCLEOTIDE SEQUENCE</scope>
    <source>
        <strain evidence="4">CBS 304.34</strain>
    </source>
</reference>
<sequence length="159" mass="19519">MHVRHESEIRPRSYFSPRSSFSFLHVHHSSERSSSAERDRHRRRCYELEEKLEDCKAEIRVLKRDKEDLNKDKRMRMRDYEILSERHEMVKREKMDHFLQTEKEIHELTTKNETLRRESQSTEERLKRLQRANKDLGEGKLVERERWSGLKTWPGEDLE</sequence>
<keyword evidence="3" id="KW-1185">Reference proteome</keyword>
<name>A0A6A6YAV7_9PEZI</name>
<evidence type="ECO:0000256" key="1">
    <source>
        <dbReference type="SAM" id="Coils"/>
    </source>
</evidence>
<dbReference type="AlphaFoldDB" id="A0A6A6YAV7"/>
<reference evidence="2 4" key="1">
    <citation type="journal article" date="2020" name="Stud. Mycol.">
        <title>101 Dothideomycetes genomes: a test case for predicting lifestyles and emergence of pathogens.</title>
        <authorList>
            <person name="Haridas S."/>
            <person name="Albert R."/>
            <person name="Binder M."/>
            <person name="Bloem J."/>
            <person name="Labutti K."/>
            <person name="Salamov A."/>
            <person name="Andreopoulos B."/>
            <person name="Baker S."/>
            <person name="Barry K."/>
            <person name="Bills G."/>
            <person name="Bluhm B."/>
            <person name="Cannon C."/>
            <person name="Castanera R."/>
            <person name="Culley D."/>
            <person name="Daum C."/>
            <person name="Ezra D."/>
            <person name="Gonzalez J."/>
            <person name="Henrissat B."/>
            <person name="Kuo A."/>
            <person name="Liang C."/>
            <person name="Lipzen A."/>
            <person name="Lutzoni F."/>
            <person name="Magnuson J."/>
            <person name="Mondo S."/>
            <person name="Nolan M."/>
            <person name="Ohm R."/>
            <person name="Pangilinan J."/>
            <person name="Park H.-J."/>
            <person name="Ramirez L."/>
            <person name="Alfaro M."/>
            <person name="Sun H."/>
            <person name="Tritt A."/>
            <person name="Yoshinaga Y."/>
            <person name="Zwiers L.-H."/>
            <person name="Turgeon B."/>
            <person name="Goodwin S."/>
            <person name="Spatafora J."/>
            <person name="Crous P."/>
            <person name="Grigoriev I."/>
        </authorList>
    </citation>
    <scope>NUCLEOTIDE SEQUENCE</scope>
    <source>
        <strain evidence="2 4">CBS 304.34</strain>
    </source>
</reference>
<feature type="coiled-coil region" evidence="1">
    <location>
        <begin position="98"/>
        <end position="132"/>
    </location>
</feature>
<evidence type="ECO:0000313" key="4">
    <source>
        <dbReference type="RefSeq" id="XP_033572108.1"/>
    </source>
</evidence>
<keyword evidence="1" id="KW-0175">Coiled coil</keyword>
<evidence type="ECO:0000313" key="2">
    <source>
        <dbReference type="EMBL" id="KAF2805144.1"/>
    </source>
</evidence>
<dbReference type="GeneID" id="54461760"/>
<gene>
    <name evidence="2 4" type="ORF">BDZ99DRAFT_466794</name>
</gene>
<dbReference type="Proteomes" id="UP000504636">
    <property type="component" value="Unplaced"/>
</dbReference>
<protein>
    <submittedName>
        <fullName evidence="2 4">Uncharacterized protein</fullName>
    </submittedName>
</protein>